<comment type="caution">
    <text evidence="2">The sequence shown here is derived from an EMBL/GenBank/DDBJ whole genome shotgun (WGS) entry which is preliminary data.</text>
</comment>
<gene>
    <name evidence="2" type="ORF">HOLleu_18098</name>
</gene>
<dbReference type="InterPro" id="IPR009057">
    <property type="entry name" value="Homeodomain-like_sf"/>
</dbReference>
<dbReference type="CDD" id="cd01650">
    <property type="entry name" value="RT_nLTR_like"/>
    <property type="match status" value="1"/>
</dbReference>
<dbReference type="InterPro" id="IPR036397">
    <property type="entry name" value="RNaseH_sf"/>
</dbReference>
<dbReference type="InterPro" id="IPR000477">
    <property type="entry name" value="RT_dom"/>
</dbReference>
<proteinExistence type="predicted"/>
<dbReference type="Pfam" id="PF03184">
    <property type="entry name" value="DDE_1"/>
    <property type="match status" value="1"/>
</dbReference>
<dbReference type="Gene3D" id="3.30.420.10">
    <property type="entry name" value="Ribonuclease H-like superfamily/Ribonuclease H"/>
    <property type="match status" value="1"/>
</dbReference>
<dbReference type="SUPFAM" id="SSF46689">
    <property type="entry name" value="Homeodomain-like"/>
    <property type="match status" value="1"/>
</dbReference>
<dbReference type="EMBL" id="JAIZAY010000008">
    <property type="protein sequence ID" value="KAJ8037309.1"/>
    <property type="molecule type" value="Genomic_DNA"/>
</dbReference>
<name>A0A9Q1C3A0_HOLLE</name>
<organism evidence="2 3">
    <name type="scientific">Holothuria leucospilota</name>
    <name type="common">Black long sea cucumber</name>
    <name type="synonym">Mertensiothuria leucospilota</name>
    <dbReference type="NCBI Taxonomy" id="206669"/>
    <lineage>
        <taxon>Eukaryota</taxon>
        <taxon>Metazoa</taxon>
        <taxon>Echinodermata</taxon>
        <taxon>Eleutherozoa</taxon>
        <taxon>Echinozoa</taxon>
        <taxon>Holothuroidea</taxon>
        <taxon>Aspidochirotacea</taxon>
        <taxon>Aspidochirotida</taxon>
        <taxon>Holothuriidae</taxon>
        <taxon>Holothuria</taxon>
    </lineage>
</organism>
<dbReference type="PANTHER" id="PTHR33332">
    <property type="entry name" value="REVERSE TRANSCRIPTASE DOMAIN-CONTAINING PROTEIN"/>
    <property type="match status" value="1"/>
</dbReference>
<dbReference type="SUPFAM" id="SSF56672">
    <property type="entry name" value="DNA/RNA polymerases"/>
    <property type="match status" value="1"/>
</dbReference>
<dbReference type="GO" id="GO:0003676">
    <property type="term" value="F:nucleic acid binding"/>
    <property type="evidence" value="ECO:0007669"/>
    <property type="project" value="InterPro"/>
</dbReference>
<dbReference type="AlphaFoldDB" id="A0A9Q1C3A0"/>
<evidence type="ECO:0000259" key="1">
    <source>
        <dbReference type="PROSITE" id="PS50878"/>
    </source>
</evidence>
<dbReference type="GO" id="GO:0006259">
    <property type="term" value="P:DNA metabolic process"/>
    <property type="evidence" value="ECO:0007669"/>
    <property type="project" value="UniProtKB-ARBA"/>
</dbReference>
<protein>
    <recommendedName>
        <fullName evidence="1">Reverse transcriptase domain-containing protein</fullName>
    </recommendedName>
</protein>
<evidence type="ECO:0000313" key="2">
    <source>
        <dbReference type="EMBL" id="KAJ8037309.1"/>
    </source>
</evidence>
<reference evidence="2" key="1">
    <citation type="submission" date="2021-10" db="EMBL/GenBank/DDBJ databases">
        <title>Tropical sea cucumber genome reveals ecological adaptation and Cuvierian tubules defense mechanism.</title>
        <authorList>
            <person name="Chen T."/>
        </authorList>
    </citation>
    <scope>NUCLEOTIDE SEQUENCE</scope>
    <source>
        <strain evidence="2">Nanhai2018</strain>
        <tissue evidence="2">Muscle</tissue>
    </source>
</reference>
<feature type="domain" description="Reverse transcriptase" evidence="1">
    <location>
        <begin position="272"/>
        <end position="561"/>
    </location>
</feature>
<sequence>MVRNVASGGKIGSSDHDLISFELLCFSKLQGSDKTVLDFSKANFTHAKELLTIDWVARLSHLGPAEAWSVFRNIVTDTTKLCIPLKKAVVKNRPIWMSREVLRAARKKRKCWRRYRVSKNSDDFAVYKKQELLVKNLVIDTKAKFEKQLAKEVKVNPKSFHAYVRSKQKVKEGVGPLQGNEGTLVTDHQDMANLLNDYFVSVFTKESSVLGTCTDSDNSSLVSDVVFSEELVCNKLKSLKASKAPGPDGIHPAILHECSEILSVPLCIIFQKFLDSNFVPADWQIANVTPIFKKGDRSLPCNYRPVSLTSVVCKVMESVIKDCLLKYLLDNGLLNLSQHGFLPSRSCVTNLLSFLEDVSLSLDCGHSVDVIYLDFSKAFDKVPLGRLMVKLHRLGIKGSCADWINSWLNGRSQRVVVNGNFSSWKEVTSGVPQGSVLGPLLFLIFINDIDSSLTSSISKFADDTKLYRKISAKSFTLVLKISAMDYNMNGSILSDVTFEKDLGVVITGDLKPSRQCAAAAARANRVLGLIKRNFSSFSKEIVLNLYKQLVRPHLDYAAQAWSPFYEKDKPLLEQVQRRATRLIPEGRYHRAYEEEQMIRAISLFKEKKWSKRKAAKLCGVPESSLRTQLKKDKGGKFDGPLGRPSLIPHKEECILKDHIIHLSNLGYTLTRSDVLRIATQTAIFLKLIEDPNHLLSQHWLKRFFSRWPELKVVLSSKLRMKRAKAVTKQSIATYSSELSDIMIKYNLKGKPHLIFSVHETSFNFECGPKEVDAPQFSKVNAVTTDKGAVTTILAAGNAIGHVIPPYFIFKGKHLTDELKAGACPGSGFQMTSTGWSNGEVFMNYIENHFSKHLPARDPNEHTLLLYDGHTSHVSMNFINYALSQKIILFVLPPHSSHLHQPLDDGTFKPLKDFYHHECQKHMRNDPDQVIAMNECVQEVWKGCIM</sequence>
<dbReference type="PROSITE" id="PS50878">
    <property type="entry name" value="RT_POL"/>
    <property type="match status" value="1"/>
</dbReference>
<dbReference type="Pfam" id="PF00078">
    <property type="entry name" value="RVT_1"/>
    <property type="match status" value="1"/>
</dbReference>
<dbReference type="Proteomes" id="UP001152320">
    <property type="component" value="Chromosome 8"/>
</dbReference>
<dbReference type="InterPro" id="IPR043502">
    <property type="entry name" value="DNA/RNA_pol_sf"/>
</dbReference>
<accession>A0A9Q1C3A0</accession>
<keyword evidence="3" id="KW-1185">Reference proteome</keyword>
<dbReference type="OrthoDB" id="426210at2759"/>
<evidence type="ECO:0000313" key="3">
    <source>
        <dbReference type="Proteomes" id="UP001152320"/>
    </source>
</evidence>
<dbReference type="InterPro" id="IPR004875">
    <property type="entry name" value="DDE_SF_endonuclease_dom"/>
</dbReference>